<dbReference type="PANTHER" id="PTHR44520:SF2">
    <property type="entry name" value="RESPONSE REGULATOR RCP1"/>
    <property type="match status" value="1"/>
</dbReference>
<feature type="modified residue" description="4-aspartylphosphate" evidence="1">
    <location>
        <position position="61"/>
    </location>
</feature>
<evidence type="ECO:0000313" key="4">
    <source>
        <dbReference type="Proteomes" id="UP001230496"/>
    </source>
</evidence>
<evidence type="ECO:0000313" key="3">
    <source>
        <dbReference type="EMBL" id="WKK78106.2"/>
    </source>
</evidence>
<dbReference type="Gene3D" id="3.40.50.2300">
    <property type="match status" value="1"/>
</dbReference>
<dbReference type="RefSeq" id="WP_308348906.1">
    <property type="nucleotide sequence ID" value="NZ_CP129971.1"/>
</dbReference>
<dbReference type="PROSITE" id="PS50110">
    <property type="entry name" value="RESPONSE_REGULATORY"/>
    <property type="match status" value="1"/>
</dbReference>
<proteinExistence type="predicted"/>
<dbReference type="GO" id="GO:0000160">
    <property type="term" value="P:phosphorelay signal transduction system"/>
    <property type="evidence" value="ECO:0007669"/>
    <property type="project" value="InterPro"/>
</dbReference>
<protein>
    <submittedName>
        <fullName evidence="3">Response regulator</fullName>
    </submittedName>
</protein>
<dbReference type="Proteomes" id="UP001230496">
    <property type="component" value="Chromosome"/>
</dbReference>
<gene>
    <name evidence="3" type="ORF">QYS49_14285</name>
</gene>
<dbReference type="InterPro" id="IPR001789">
    <property type="entry name" value="Sig_transdc_resp-reg_receiver"/>
</dbReference>
<feature type="domain" description="Response regulatory" evidence="2">
    <location>
        <begin position="3"/>
        <end position="131"/>
    </location>
</feature>
<dbReference type="EMBL" id="CP129971">
    <property type="protein sequence ID" value="WKK78106.2"/>
    <property type="molecule type" value="Genomic_DNA"/>
</dbReference>
<dbReference type="AlphaFoldDB" id="A0AA49GCM2"/>
<name>A0AA49GCM2_9BACT</name>
<dbReference type="Pfam" id="PF00072">
    <property type="entry name" value="Response_reg"/>
    <property type="match status" value="1"/>
</dbReference>
<keyword evidence="4" id="KW-1185">Reference proteome</keyword>
<evidence type="ECO:0000256" key="1">
    <source>
        <dbReference type="PROSITE-ProRule" id="PRU00169"/>
    </source>
</evidence>
<dbReference type="PANTHER" id="PTHR44520">
    <property type="entry name" value="RESPONSE REGULATOR RCP1-RELATED"/>
    <property type="match status" value="1"/>
</dbReference>
<accession>A0AA49GCM2</accession>
<sequence>MNCILLIDDDEATNFYHKLILEEEGVDVHIQSVKSAKEGLDFLLCKGNYKYYPQPGIIFLDLNMPGMSGWEFLVEYNELSKDIHDRAVVTILTTSDNPDDRNRAATIPVVKEFVHKPLTPEIFWKVANENFVIV</sequence>
<keyword evidence="1" id="KW-0597">Phosphoprotein</keyword>
<dbReference type="InterPro" id="IPR052893">
    <property type="entry name" value="TCS_response_regulator"/>
</dbReference>
<evidence type="ECO:0000259" key="2">
    <source>
        <dbReference type="PROSITE" id="PS50110"/>
    </source>
</evidence>
<dbReference type="InterPro" id="IPR011006">
    <property type="entry name" value="CheY-like_superfamily"/>
</dbReference>
<dbReference type="SUPFAM" id="SSF52172">
    <property type="entry name" value="CheY-like"/>
    <property type="match status" value="1"/>
</dbReference>
<dbReference type="KEGG" id="msaa:QYS49_14285"/>
<dbReference type="SMART" id="SM00448">
    <property type="entry name" value="REC"/>
    <property type="match status" value="1"/>
</dbReference>
<organism evidence="3 4">
    <name type="scientific">Marivirga salinarum</name>
    <dbReference type="NCBI Taxonomy" id="3059078"/>
    <lineage>
        <taxon>Bacteria</taxon>
        <taxon>Pseudomonadati</taxon>
        <taxon>Bacteroidota</taxon>
        <taxon>Cytophagia</taxon>
        <taxon>Cytophagales</taxon>
        <taxon>Marivirgaceae</taxon>
        <taxon>Marivirga</taxon>
    </lineage>
</organism>
<reference evidence="3 4" key="1">
    <citation type="submission" date="2023-08" db="EMBL/GenBank/DDBJ databases">
        <title>Comparative genomics and taxonomic characterization of three novel marine species of genus Marivirga.</title>
        <authorList>
            <person name="Muhammad N."/>
            <person name="Kim S.-G."/>
        </authorList>
    </citation>
    <scope>NUCLEOTIDE SEQUENCE [LARGE SCALE GENOMIC DNA]</scope>
    <source>
        <strain evidence="3 4">BDSF4-3</strain>
    </source>
</reference>